<evidence type="ECO:0000313" key="9">
    <source>
        <dbReference type="Proteomes" id="UP000030451"/>
    </source>
</evidence>
<reference evidence="8 9" key="1">
    <citation type="submission" date="2014-10" db="EMBL/GenBank/DDBJ databases">
        <title>Genome sequencing of Vibrio sinaloensis T08.</title>
        <authorList>
            <person name="Chan K.-G."/>
            <person name="Mohamad N.I."/>
        </authorList>
    </citation>
    <scope>NUCLEOTIDE SEQUENCE [LARGE SCALE GENOMIC DNA]</scope>
    <source>
        <strain evidence="8 9">T08</strain>
    </source>
</reference>
<dbReference type="InterPro" id="IPR001567">
    <property type="entry name" value="Pept_M3A_M3B_dom"/>
</dbReference>
<dbReference type="InterPro" id="IPR045090">
    <property type="entry name" value="Pept_M3A_M3B"/>
</dbReference>
<dbReference type="GO" id="GO:0006508">
    <property type="term" value="P:proteolysis"/>
    <property type="evidence" value="ECO:0007669"/>
    <property type="project" value="UniProtKB-KW"/>
</dbReference>
<keyword evidence="4 6" id="KW-0862">Zinc</keyword>
<dbReference type="SUPFAM" id="SSF55486">
    <property type="entry name" value="Metalloproteases ('zincins'), catalytic domain"/>
    <property type="match status" value="1"/>
</dbReference>
<dbReference type="PANTHER" id="PTHR11804:SF84">
    <property type="entry name" value="SACCHAROLYSIN"/>
    <property type="match status" value="1"/>
</dbReference>
<evidence type="ECO:0000313" key="8">
    <source>
        <dbReference type="EMBL" id="KGY09882.1"/>
    </source>
</evidence>
<evidence type="ECO:0000259" key="7">
    <source>
        <dbReference type="Pfam" id="PF01432"/>
    </source>
</evidence>
<dbReference type="RefSeq" id="WP_038187822.1">
    <property type="nucleotide sequence ID" value="NZ_JRWP01000004.1"/>
</dbReference>
<evidence type="ECO:0000256" key="3">
    <source>
        <dbReference type="ARBA" id="ARBA00022801"/>
    </source>
</evidence>
<accession>A0A0A5HWE0</accession>
<evidence type="ECO:0000256" key="2">
    <source>
        <dbReference type="ARBA" id="ARBA00022723"/>
    </source>
</evidence>
<keyword evidence="1 6" id="KW-0645">Protease</keyword>
<name>A0A0A5HWE0_PHOS4</name>
<organism evidence="8 9">
    <name type="scientific">Photobacterium sp. (strain ATCC 43367)</name>
    <dbReference type="NCBI Taxonomy" id="379097"/>
    <lineage>
        <taxon>Bacteria</taxon>
        <taxon>Pseudomonadati</taxon>
        <taxon>Pseudomonadota</taxon>
        <taxon>Gammaproteobacteria</taxon>
        <taxon>Vibrionales</taxon>
        <taxon>Vibrionaceae</taxon>
        <taxon>Vibrio</taxon>
        <taxon>Vibrio oreintalis group</taxon>
    </lineage>
</organism>
<sequence>MNATDYLNDLNQRYLDIHKQKESLFWQTYMGTSDDHQGLAQAQTRWGGFLSNAEQISAIEKYLKASDSILDQDEKLATQTGLKGWLATFRAHAIQCDQAQALRDQIIEFEPELFERKQNHPLYYTNSDGERVEGSLSVLTSAIRNNSNEKTRYSAHQALLELEQWLLMNGFIDLVKLRNKFARTLGYQNYFDYSVIKREKMTTNALFVILDDFERRTRDKNKASITDLARNKGSNAVAGHNFIYSYSGDVMRELDPYAPFSLSLRRWVESFGRLNIDFSGAELTLDLLDRKGKFPNGFCHGPIPPYFDQGHWVAAKVNFTSNAKPDQIGSGYTGMETLFHEGGHAAHFSNVKMNAPCFSQEFAPTSMAYAETQAMFCDSILSDADWLKQYALDAEGQPVPDSIIKAMIHSNQPFAAFEERCLLVVPYFERALYQLSDDELTPERITSLARQCEKQILGLECSPRPTIAIPHLIPDDAACAYHGYLLAHMAVYQTRAYFLDKFGYLTDNPEIGPLLAQHYWHSGNQLSHNETIVSLTGEGFNAKYLADACNLSSEEAWAAQQEKIAGLATRQQAEVASLNATIKVVDGSKELASNLESDAAMCDQFEAYIKETYGC</sequence>
<keyword evidence="3 6" id="KW-0378">Hydrolase</keyword>
<dbReference type="PANTHER" id="PTHR11804">
    <property type="entry name" value="PROTEASE M3 THIMET OLIGOPEPTIDASE-RELATED"/>
    <property type="match status" value="1"/>
</dbReference>
<evidence type="ECO:0000256" key="1">
    <source>
        <dbReference type="ARBA" id="ARBA00022670"/>
    </source>
</evidence>
<dbReference type="Gene3D" id="1.10.1370.30">
    <property type="match status" value="2"/>
</dbReference>
<comment type="cofactor">
    <cofactor evidence="6">
        <name>Zn(2+)</name>
        <dbReference type="ChEBI" id="CHEBI:29105"/>
    </cofactor>
    <text evidence="6">Binds 1 zinc ion.</text>
</comment>
<dbReference type="Pfam" id="PF01432">
    <property type="entry name" value="Peptidase_M3"/>
    <property type="match status" value="1"/>
</dbReference>
<evidence type="ECO:0000256" key="6">
    <source>
        <dbReference type="RuleBase" id="RU003435"/>
    </source>
</evidence>
<dbReference type="OrthoDB" id="9773538at2"/>
<comment type="caution">
    <text evidence="8">The sequence shown here is derived from an EMBL/GenBank/DDBJ whole genome shotgun (WGS) entry which is preliminary data.</text>
</comment>
<dbReference type="Proteomes" id="UP000030451">
    <property type="component" value="Unassembled WGS sequence"/>
</dbReference>
<proteinExistence type="inferred from homology"/>
<dbReference type="GO" id="GO:0046872">
    <property type="term" value="F:metal ion binding"/>
    <property type="evidence" value="ECO:0007669"/>
    <property type="project" value="UniProtKB-UniRule"/>
</dbReference>
<evidence type="ECO:0000256" key="4">
    <source>
        <dbReference type="ARBA" id="ARBA00022833"/>
    </source>
</evidence>
<dbReference type="EMBL" id="JRWP01000004">
    <property type="protein sequence ID" value="KGY09882.1"/>
    <property type="molecule type" value="Genomic_DNA"/>
</dbReference>
<dbReference type="GO" id="GO:0006518">
    <property type="term" value="P:peptide metabolic process"/>
    <property type="evidence" value="ECO:0007669"/>
    <property type="project" value="TreeGrafter"/>
</dbReference>
<protein>
    <submittedName>
        <fullName evidence="8">Peptidase M3</fullName>
    </submittedName>
</protein>
<dbReference type="GO" id="GO:0004222">
    <property type="term" value="F:metalloendopeptidase activity"/>
    <property type="evidence" value="ECO:0007669"/>
    <property type="project" value="InterPro"/>
</dbReference>
<evidence type="ECO:0000256" key="5">
    <source>
        <dbReference type="ARBA" id="ARBA00023049"/>
    </source>
</evidence>
<comment type="similarity">
    <text evidence="6">Belongs to the peptidase M3 family.</text>
</comment>
<feature type="domain" description="Peptidase M3A/M3B catalytic" evidence="7">
    <location>
        <begin position="284"/>
        <end position="548"/>
    </location>
</feature>
<gene>
    <name evidence="8" type="ORF">NM06_02910</name>
</gene>
<dbReference type="AlphaFoldDB" id="A0A0A5HWE0"/>
<keyword evidence="2 6" id="KW-0479">Metal-binding</keyword>
<keyword evidence="5 6" id="KW-0482">Metalloprotease</keyword>